<keyword evidence="2" id="KW-1185">Reference proteome</keyword>
<dbReference type="RefSeq" id="WP_086656442.1">
    <property type="nucleotide sequence ID" value="NZ_BLJP01000009.1"/>
</dbReference>
<organism evidence="1 2">
    <name type="scientific">Acetobacter persici</name>
    <dbReference type="NCBI Taxonomy" id="1076596"/>
    <lineage>
        <taxon>Bacteria</taxon>
        <taxon>Pseudomonadati</taxon>
        <taxon>Pseudomonadota</taxon>
        <taxon>Alphaproteobacteria</taxon>
        <taxon>Acetobacterales</taxon>
        <taxon>Acetobacteraceae</taxon>
        <taxon>Acetobacter</taxon>
    </lineage>
</organism>
<gene>
    <name evidence="1" type="ORF">DmAi_22120</name>
</gene>
<dbReference type="InterPro" id="IPR012106">
    <property type="entry name" value="Phage_Mu_Gp1"/>
</dbReference>
<evidence type="ECO:0000313" key="1">
    <source>
        <dbReference type="EMBL" id="GFE94153.1"/>
    </source>
</evidence>
<dbReference type="Pfam" id="PF10123">
    <property type="entry name" value="Mu-like_Pro"/>
    <property type="match status" value="1"/>
</dbReference>
<dbReference type="AlphaFoldDB" id="A0A6V8I990"/>
<reference evidence="1 2" key="1">
    <citation type="journal article" date="2020" name="Cell Rep.">
        <title>Local necrotic cells trigger systemic immune activation via gut microbiome dysbiosis in Drosophila.</title>
        <authorList>
            <person name="Kosakamoto H."/>
            <person name="Yamauchi T."/>
            <person name="Akuzawa-Tokita Y."/>
            <person name="Nishimura K."/>
            <person name="Soga T."/>
            <person name="Murakami T."/>
            <person name="Mori H."/>
            <person name="Yamamoto K."/>
            <person name="Miyazaki R."/>
            <person name="Koto A."/>
            <person name="Miura M."/>
            <person name="Obata F."/>
        </authorList>
    </citation>
    <scope>NUCLEOTIDE SEQUENCE [LARGE SCALE GENOMIC DNA]</scope>
    <source>
        <strain evidence="1 2">Ai</strain>
    </source>
</reference>
<accession>A0A6V8I990</accession>
<dbReference type="EMBL" id="BLJP01000009">
    <property type="protein sequence ID" value="GFE94153.1"/>
    <property type="molecule type" value="Genomic_DNA"/>
</dbReference>
<protein>
    <submittedName>
        <fullName evidence="1">Uncharacterized protein</fullName>
    </submittedName>
</protein>
<proteinExistence type="predicted"/>
<comment type="caution">
    <text evidence="1">The sequence shown here is derived from an EMBL/GenBank/DDBJ whole genome shotgun (WGS) entry which is preliminary data.</text>
</comment>
<dbReference type="OrthoDB" id="7306769at2"/>
<name>A0A6V8I990_9PROT</name>
<evidence type="ECO:0000313" key="2">
    <source>
        <dbReference type="Proteomes" id="UP000548726"/>
    </source>
</evidence>
<dbReference type="Proteomes" id="UP000548726">
    <property type="component" value="Unassembled WGS sequence"/>
</dbReference>
<sequence>MSLPTYGHVTLELHAQQGTAPEWIRILPAGTFKGTDGRGPFILNDAQSVIKLSLSRDGGVIPVDYNHSLYAAKQTDGAAGWINQLESRDDGIWARVDWTPRARQAIADNEWRFLSPAIQTNAAGDVLSIDSVGLVNKPNFNLPILNAQETEAAQPDLGCLDAADIALMTRIQDDIAAVRGRLSSGSSLQLHAAQTKQASLEAEIMKNLGL</sequence>